<keyword evidence="3" id="KW-0804">Transcription</keyword>
<dbReference type="Gene3D" id="1.10.10.60">
    <property type="entry name" value="Homeodomain-like"/>
    <property type="match status" value="2"/>
</dbReference>
<dbReference type="InterPro" id="IPR018060">
    <property type="entry name" value="HTH_AraC"/>
</dbReference>
<dbReference type="RefSeq" id="WP_094018110.1">
    <property type="nucleotide sequence ID" value="NZ_NMQW01000052.1"/>
</dbReference>
<dbReference type="GO" id="GO:0003700">
    <property type="term" value="F:DNA-binding transcription factor activity"/>
    <property type="evidence" value="ECO:0007669"/>
    <property type="project" value="InterPro"/>
</dbReference>
<dbReference type="PROSITE" id="PS00041">
    <property type="entry name" value="HTH_ARAC_FAMILY_1"/>
    <property type="match status" value="1"/>
</dbReference>
<dbReference type="InterPro" id="IPR020449">
    <property type="entry name" value="Tscrpt_reg_AraC-type_HTH"/>
</dbReference>
<evidence type="ECO:0000256" key="1">
    <source>
        <dbReference type="ARBA" id="ARBA00023015"/>
    </source>
</evidence>
<dbReference type="PROSITE" id="PS01124">
    <property type="entry name" value="HTH_ARAC_FAMILY_2"/>
    <property type="match status" value="1"/>
</dbReference>
<dbReference type="Pfam" id="PF12833">
    <property type="entry name" value="HTH_18"/>
    <property type="match status" value="1"/>
</dbReference>
<dbReference type="EMBL" id="NMQW01000052">
    <property type="protein sequence ID" value="OXM83013.1"/>
    <property type="molecule type" value="Genomic_DNA"/>
</dbReference>
<dbReference type="Proteomes" id="UP000215509">
    <property type="component" value="Unassembled WGS sequence"/>
</dbReference>
<evidence type="ECO:0000313" key="5">
    <source>
        <dbReference type="EMBL" id="OXM83013.1"/>
    </source>
</evidence>
<dbReference type="SMART" id="SM00342">
    <property type="entry name" value="HTH_ARAC"/>
    <property type="match status" value="1"/>
</dbReference>
<proteinExistence type="predicted"/>
<dbReference type="PANTHER" id="PTHR43280">
    <property type="entry name" value="ARAC-FAMILY TRANSCRIPTIONAL REGULATOR"/>
    <property type="match status" value="1"/>
</dbReference>
<dbReference type="Pfam" id="PF02311">
    <property type="entry name" value="AraC_binding"/>
    <property type="match status" value="1"/>
</dbReference>
<keyword evidence="2" id="KW-0238">DNA-binding</keyword>
<gene>
    <name evidence="5" type="ORF">CF651_27740</name>
</gene>
<evidence type="ECO:0000256" key="2">
    <source>
        <dbReference type="ARBA" id="ARBA00023125"/>
    </source>
</evidence>
<dbReference type="SUPFAM" id="SSF51215">
    <property type="entry name" value="Regulatory protein AraC"/>
    <property type="match status" value="1"/>
</dbReference>
<dbReference type="InterPro" id="IPR003313">
    <property type="entry name" value="AraC-bd"/>
</dbReference>
<organism evidence="5 6">
    <name type="scientific">Paenibacillus rigui</name>
    <dbReference type="NCBI Taxonomy" id="554312"/>
    <lineage>
        <taxon>Bacteria</taxon>
        <taxon>Bacillati</taxon>
        <taxon>Bacillota</taxon>
        <taxon>Bacilli</taxon>
        <taxon>Bacillales</taxon>
        <taxon>Paenibacillaceae</taxon>
        <taxon>Paenibacillus</taxon>
    </lineage>
</organism>
<name>A0A229UI10_9BACL</name>
<dbReference type="GO" id="GO:0043565">
    <property type="term" value="F:sequence-specific DNA binding"/>
    <property type="evidence" value="ECO:0007669"/>
    <property type="project" value="InterPro"/>
</dbReference>
<dbReference type="InterPro" id="IPR018062">
    <property type="entry name" value="HTH_AraC-typ_CS"/>
</dbReference>
<evidence type="ECO:0000259" key="4">
    <source>
        <dbReference type="PROSITE" id="PS01124"/>
    </source>
</evidence>
<reference evidence="5 6" key="1">
    <citation type="submission" date="2017-07" db="EMBL/GenBank/DDBJ databases">
        <title>Genome sequencing and assembly of Paenibacillus rigui.</title>
        <authorList>
            <person name="Mayilraj S."/>
        </authorList>
    </citation>
    <scope>NUCLEOTIDE SEQUENCE [LARGE SCALE GENOMIC DNA]</scope>
    <source>
        <strain evidence="5 6">JCM 16352</strain>
    </source>
</reference>
<dbReference type="InterPro" id="IPR009057">
    <property type="entry name" value="Homeodomain-like_sf"/>
</dbReference>
<sequence>MKMRSKTIQYVDISSFHMTLHMFQAHRRKSEAGWSFPKHNHQFFELNMVLEGTQYFNLTDRKFKMTAGDILFIKPDEVHSCHCPDNQNITYVCMHFNVDEPQLRQSLLKIKDSLHPEGSPLWEALYPALMRIDTIGAEGDKHYNDLKNVSLFLEVISAICRTVANPMHHILGNENRYDRLASRIAKKITSLADDWAEVGGDVLIKHGIKEVAEELGYHPTYCTRVFKSMYGVSPRDYISNIKLRESKLLLSQQDLTIEQVAARLGYRDVSYFSKQFKRWTNLSPSDFRRRI</sequence>
<comment type="caution">
    <text evidence="5">The sequence shown here is derived from an EMBL/GenBank/DDBJ whole genome shotgun (WGS) entry which is preliminary data.</text>
</comment>
<dbReference type="Gene3D" id="2.60.120.10">
    <property type="entry name" value="Jelly Rolls"/>
    <property type="match status" value="1"/>
</dbReference>
<keyword evidence="1" id="KW-0805">Transcription regulation</keyword>
<dbReference type="AlphaFoldDB" id="A0A229UI10"/>
<dbReference type="PRINTS" id="PR00032">
    <property type="entry name" value="HTHARAC"/>
</dbReference>
<protein>
    <recommendedName>
        <fullName evidence="4">HTH araC/xylS-type domain-containing protein</fullName>
    </recommendedName>
</protein>
<dbReference type="InterPro" id="IPR014710">
    <property type="entry name" value="RmlC-like_jellyroll"/>
</dbReference>
<feature type="domain" description="HTH araC/xylS-type" evidence="4">
    <location>
        <begin position="208"/>
        <end position="290"/>
    </location>
</feature>
<dbReference type="SUPFAM" id="SSF46689">
    <property type="entry name" value="Homeodomain-like"/>
    <property type="match status" value="2"/>
</dbReference>
<evidence type="ECO:0000313" key="6">
    <source>
        <dbReference type="Proteomes" id="UP000215509"/>
    </source>
</evidence>
<dbReference type="PANTHER" id="PTHR43280:SF28">
    <property type="entry name" value="HTH-TYPE TRANSCRIPTIONAL ACTIVATOR RHAS"/>
    <property type="match status" value="1"/>
</dbReference>
<evidence type="ECO:0000256" key="3">
    <source>
        <dbReference type="ARBA" id="ARBA00023163"/>
    </source>
</evidence>
<keyword evidence="6" id="KW-1185">Reference proteome</keyword>
<dbReference type="InterPro" id="IPR037923">
    <property type="entry name" value="HTH-like"/>
</dbReference>
<dbReference type="OrthoDB" id="1975977at2"/>
<accession>A0A229UI10</accession>